<proteinExistence type="predicted"/>
<dbReference type="GO" id="GO:0030286">
    <property type="term" value="C:dynein complex"/>
    <property type="evidence" value="ECO:0007669"/>
    <property type="project" value="InterPro"/>
</dbReference>
<dbReference type="InterPro" id="IPR018247">
    <property type="entry name" value="EF_Hand_1_Ca_BS"/>
</dbReference>
<evidence type="ECO:0000313" key="1">
    <source>
        <dbReference type="EnsemblMetazoa" id="AMAM023756-PA"/>
    </source>
</evidence>
<dbReference type="PROSITE" id="PS00018">
    <property type="entry name" value="EF_HAND_1"/>
    <property type="match status" value="1"/>
</dbReference>
<dbReference type="AlphaFoldDB" id="A0A182TBX2"/>
<sequence length="632" mass="74413">MSKPAGPKKVKSALTKPKAVFTFALGEERKKRIAARTRQLNIPVPIDLEVLIQERIKQLKDNSFVFLTYAYSKNSEHFTPYSFLEVPFSKADKHEYFTVSRHGVTFWSDAENHFTELDAWLADYRKYRKLTELGFFKHYRRAKAFRIWLRNIQWYKYENARQKIAASAFVVLPRLARALLTMQDEFVQLVGFRFFDVSVSENWHLPYFIETQMTTFEQVRDLLQQLREKMRTVLFDACCNTLIDRGFSPQDEAINVTNKKKLKDMMSFTERANKRKLCALLARFLACADQMMITLLHQILRESFKNLANVFLNFMENGPLNADVRCAKPPFMNVELVLKPTHIDLDPSREVTTRMLEDLSNLVMRTVYKIDRFQSDTYFDIYTEPTIMGRKEDRLCGNPPSLDFIIRNDIQLSHDVKTIFDGIVEAYNSVDQYVVQFDRIRLSYQENLAVDHNVIRGETNLEVLKMFCERFSNQMTELEKIQESYPLGLLQVKQVAFREEITPICQQLLAVLDETIPRLAMEKINYVEQKGEELQTKLLIVPEETNHYIYYFNHLEVCHEHVASLQKELNYAYEALKIMKNYQVTFSDEDKDKYLDMEEFLSEISITLENKRAQKQDLINKFDLCLQADITK</sequence>
<evidence type="ECO:0000313" key="2">
    <source>
        <dbReference type="Proteomes" id="UP000075901"/>
    </source>
</evidence>
<keyword evidence="2" id="KW-1185">Reference proteome</keyword>
<dbReference type="PANTHER" id="PTHR45703:SF36">
    <property type="entry name" value="DYNEIN HEAVY CHAIN, CYTOPLASMIC"/>
    <property type="match status" value="1"/>
</dbReference>
<protein>
    <recommendedName>
        <fullName evidence="3">EF-hand domain-containing protein</fullName>
    </recommendedName>
</protein>
<name>A0A182TBX2_9DIPT</name>
<dbReference type="Proteomes" id="UP000075901">
    <property type="component" value="Unassembled WGS sequence"/>
</dbReference>
<evidence type="ECO:0008006" key="3">
    <source>
        <dbReference type="Google" id="ProtNLM"/>
    </source>
</evidence>
<dbReference type="PANTHER" id="PTHR45703">
    <property type="entry name" value="DYNEIN HEAVY CHAIN"/>
    <property type="match status" value="1"/>
</dbReference>
<reference evidence="1" key="2">
    <citation type="submission" date="2020-05" db="UniProtKB">
        <authorList>
            <consortium name="EnsemblMetazoa"/>
        </authorList>
    </citation>
    <scope>IDENTIFICATION</scope>
    <source>
        <strain evidence="1">maculatus3</strain>
    </source>
</reference>
<reference evidence="2" key="1">
    <citation type="submission" date="2013-09" db="EMBL/GenBank/DDBJ databases">
        <title>The Genome Sequence of Anopheles maculatus species B.</title>
        <authorList>
            <consortium name="The Broad Institute Genomics Platform"/>
            <person name="Neafsey D.E."/>
            <person name="Besansky N."/>
            <person name="Howell P."/>
            <person name="Walton C."/>
            <person name="Young S.K."/>
            <person name="Zeng Q."/>
            <person name="Gargeya S."/>
            <person name="Fitzgerald M."/>
            <person name="Haas B."/>
            <person name="Abouelleil A."/>
            <person name="Allen A.W."/>
            <person name="Alvarado L."/>
            <person name="Arachchi H.M."/>
            <person name="Berlin A.M."/>
            <person name="Chapman S.B."/>
            <person name="Gainer-Dewar J."/>
            <person name="Goldberg J."/>
            <person name="Griggs A."/>
            <person name="Gujja S."/>
            <person name="Hansen M."/>
            <person name="Howarth C."/>
            <person name="Imamovic A."/>
            <person name="Ireland A."/>
            <person name="Larimer J."/>
            <person name="McCowan C."/>
            <person name="Murphy C."/>
            <person name="Pearson M."/>
            <person name="Poon T.W."/>
            <person name="Priest M."/>
            <person name="Roberts A."/>
            <person name="Saif S."/>
            <person name="Shea T."/>
            <person name="Sisk P."/>
            <person name="Sykes S."/>
            <person name="Wortman J."/>
            <person name="Nusbaum C."/>
            <person name="Birren B."/>
        </authorList>
    </citation>
    <scope>NUCLEOTIDE SEQUENCE [LARGE SCALE GENOMIC DNA]</scope>
    <source>
        <strain evidence="2">maculatus3</strain>
    </source>
</reference>
<dbReference type="InterPro" id="IPR026983">
    <property type="entry name" value="DHC"/>
</dbReference>
<dbReference type="GO" id="GO:0051959">
    <property type="term" value="F:dynein light intermediate chain binding"/>
    <property type="evidence" value="ECO:0007669"/>
    <property type="project" value="InterPro"/>
</dbReference>
<dbReference type="GO" id="GO:0007018">
    <property type="term" value="P:microtubule-based movement"/>
    <property type="evidence" value="ECO:0007669"/>
    <property type="project" value="InterPro"/>
</dbReference>
<dbReference type="EnsemblMetazoa" id="AMAM023756-RA">
    <property type="protein sequence ID" value="AMAM023756-PA"/>
    <property type="gene ID" value="AMAM023756"/>
</dbReference>
<organism evidence="1 2">
    <name type="scientific">Anopheles maculatus</name>
    <dbReference type="NCBI Taxonomy" id="74869"/>
    <lineage>
        <taxon>Eukaryota</taxon>
        <taxon>Metazoa</taxon>
        <taxon>Ecdysozoa</taxon>
        <taxon>Arthropoda</taxon>
        <taxon>Hexapoda</taxon>
        <taxon>Insecta</taxon>
        <taxon>Pterygota</taxon>
        <taxon>Neoptera</taxon>
        <taxon>Endopterygota</taxon>
        <taxon>Diptera</taxon>
        <taxon>Nematocera</taxon>
        <taxon>Culicoidea</taxon>
        <taxon>Culicidae</taxon>
        <taxon>Anophelinae</taxon>
        <taxon>Anopheles</taxon>
        <taxon>Anopheles maculatus group</taxon>
    </lineage>
</organism>
<accession>A0A182TBX2</accession>
<dbReference type="GO" id="GO:0045505">
    <property type="term" value="F:dynein intermediate chain binding"/>
    <property type="evidence" value="ECO:0007669"/>
    <property type="project" value="InterPro"/>
</dbReference>
<dbReference type="VEuPathDB" id="VectorBase:AMAM023756"/>